<protein>
    <submittedName>
        <fullName evidence="14">TonB-dependent receptor</fullName>
    </submittedName>
</protein>
<dbReference type="PANTHER" id="PTHR30069">
    <property type="entry name" value="TONB-DEPENDENT OUTER MEMBRANE RECEPTOR"/>
    <property type="match status" value="1"/>
</dbReference>
<evidence type="ECO:0000256" key="2">
    <source>
        <dbReference type="ARBA" id="ARBA00022448"/>
    </source>
</evidence>
<dbReference type="InterPro" id="IPR036942">
    <property type="entry name" value="Beta-barrel_TonB_sf"/>
</dbReference>
<dbReference type="Gene3D" id="2.170.130.10">
    <property type="entry name" value="TonB-dependent receptor, plug domain"/>
    <property type="match status" value="1"/>
</dbReference>
<evidence type="ECO:0000256" key="7">
    <source>
        <dbReference type="ARBA" id="ARBA00023136"/>
    </source>
</evidence>
<sequence>MKKIIIFSLPVIGFYSVAPPAWGQASKTETASIHIIEDEDGQSAAYPHGSILVVGNLPTAQAEKIEAIQQVEAKDLRLENALRSVPSLQQFRRSDARSANPTSQGVTLRGLGGNASSRALLVLDDVPQADPFGGWISWPGYDAMNLASIRVRRGAGQVASGPGALAGIIELDSLQNQDKLGGALYYGSRNSVDAKAALLQNLGQGSLSISGSYARSDGFIPIIDGQRGSVDRAAPYEQAGLAVRAVTPVSNDTELQFSARAFTDERDRGFDFSDNQNSGADASLRLVDRGGDWQWSALGYLQVREFATRFGSVANDRNSVNLVLDQFATPSTGLGARFEIRPAVDDDIELRLGADWRRTIGETRENFFFTGTNPGRNRNAGGRTDTYGGFAELTLQPNDGLTLTVGGRVDRWNVANGFRREINLSDGSVRSDDRFSNRSGTQGSGRLGLAYQLDDALKLRSSAYMGWRLPTLNELYRPFRVGADATAANELLEPERIQGLEAGADWQKGRYSFSVTAYWNRLDNAIANVTLARGPGLFPGVGFVSGAGTFSQRRNLDAVDSKGIEVEGRMNISTALSVRAAYAYVDASVISSGDAAALNGLRPAQVAKHFGSADLEYRGSRLEGGVSLRYIGPQFEDDTNAQRLKSAVTADAALSYQLFSAIRINLRAENIFDSDVQAAISNSGIVERATPRTIWVGVSADY</sequence>
<dbReference type="EMBL" id="JBHSDH010000013">
    <property type="protein sequence ID" value="MFC4292344.1"/>
    <property type="molecule type" value="Genomic_DNA"/>
</dbReference>
<dbReference type="PANTHER" id="PTHR30069:SF29">
    <property type="entry name" value="HEMOGLOBIN AND HEMOGLOBIN-HAPTOGLOBIN-BINDING PROTEIN 1-RELATED"/>
    <property type="match status" value="1"/>
</dbReference>
<name>A0ABV8RGF7_9SPHN</name>
<evidence type="ECO:0000256" key="1">
    <source>
        <dbReference type="ARBA" id="ARBA00004571"/>
    </source>
</evidence>
<evidence type="ECO:0000256" key="9">
    <source>
        <dbReference type="ARBA" id="ARBA00023237"/>
    </source>
</evidence>
<feature type="domain" description="TonB-dependent receptor plug" evidence="13">
    <location>
        <begin position="74"/>
        <end position="168"/>
    </location>
</feature>
<evidence type="ECO:0000256" key="3">
    <source>
        <dbReference type="ARBA" id="ARBA00022452"/>
    </source>
</evidence>
<keyword evidence="3 10" id="KW-1134">Transmembrane beta strand</keyword>
<evidence type="ECO:0000256" key="4">
    <source>
        <dbReference type="ARBA" id="ARBA00022692"/>
    </source>
</evidence>
<keyword evidence="15" id="KW-1185">Reference proteome</keyword>
<dbReference type="InterPro" id="IPR000531">
    <property type="entry name" value="Beta-barrel_TonB"/>
</dbReference>
<comment type="caution">
    <text evidence="14">The sequence shown here is derived from an EMBL/GenBank/DDBJ whole genome shotgun (WGS) entry which is preliminary data.</text>
</comment>
<evidence type="ECO:0000313" key="14">
    <source>
        <dbReference type="EMBL" id="MFC4292344.1"/>
    </source>
</evidence>
<evidence type="ECO:0000259" key="13">
    <source>
        <dbReference type="Pfam" id="PF07715"/>
    </source>
</evidence>
<keyword evidence="4 10" id="KW-0812">Transmembrane</keyword>
<proteinExistence type="inferred from homology"/>
<dbReference type="InterPro" id="IPR037066">
    <property type="entry name" value="Plug_dom_sf"/>
</dbReference>
<dbReference type="Pfam" id="PF07715">
    <property type="entry name" value="Plug"/>
    <property type="match status" value="1"/>
</dbReference>
<accession>A0ABV8RGF7</accession>
<organism evidence="14 15">
    <name type="scientific">Sphingorhabdus arenilitoris</name>
    <dbReference type="NCBI Taxonomy" id="1490041"/>
    <lineage>
        <taxon>Bacteria</taxon>
        <taxon>Pseudomonadati</taxon>
        <taxon>Pseudomonadota</taxon>
        <taxon>Alphaproteobacteria</taxon>
        <taxon>Sphingomonadales</taxon>
        <taxon>Sphingomonadaceae</taxon>
        <taxon>Sphingorhabdus</taxon>
    </lineage>
</organism>
<reference evidence="15" key="1">
    <citation type="journal article" date="2019" name="Int. J. Syst. Evol. Microbiol.">
        <title>The Global Catalogue of Microorganisms (GCM) 10K type strain sequencing project: providing services to taxonomists for standard genome sequencing and annotation.</title>
        <authorList>
            <consortium name="The Broad Institute Genomics Platform"/>
            <consortium name="The Broad Institute Genome Sequencing Center for Infectious Disease"/>
            <person name="Wu L."/>
            <person name="Ma J."/>
        </authorList>
    </citation>
    <scope>NUCLEOTIDE SEQUENCE [LARGE SCALE GENOMIC DNA]</scope>
    <source>
        <strain evidence="15">CECT 8531</strain>
    </source>
</reference>
<evidence type="ECO:0000256" key="11">
    <source>
        <dbReference type="RuleBase" id="RU003357"/>
    </source>
</evidence>
<dbReference type="InterPro" id="IPR012910">
    <property type="entry name" value="Plug_dom"/>
</dbReference>
<evidence type="ECO:0000256" key="8">
    <source>
        <dbReference type="ARBA" id="ARBA00023170"/>
    </source>
</evidence>
<dbReference type="Pfam" id="PF00593">
    <property type="entry name" value="TonB_dep_Rec_b-barrel"/>
    <property type="match status" value="1"/>
</dbReference>
<dbReference type="SUPFAM" id="SSF56935">
    <property type="entry name" value="Porins"/>
    <property type="match status" value="1"/>
</dbReference>
<comment type="similarity">
    <text evidence="10 11">Belongs to the TonB-dependent receptor family.</text>
</comment>
<evidence type="ECO:0000256" key="10">
    <source>
        <dbReference type="PROSITE-ProRule" id="PRU01360"/>
    </source>
</evidence>
<keyword evidence="6 11" id="KW-0798">TonB box</keyword>
<comment type="subcellular location">
    <subcellularLocation>
        <location evidence="1 10">Cell outer membrane</location>
        <topology evidence="1 10">Multi-pass membrane protein</topology>
    </subcellularLocation>
</comment>
<keyword evidence="9 10" id="KW-0998">Cell outer membrane</keyword>
<evidence type="ECO:0000313" key="15">
    <source>
        <dbReference type="Proteomes" id="UP001595887"/>
    </source>
</evidence>
<gene>
    <name evidence="14" type="ORF">ACFOWX_07940</name>
</gene>
<dbReference type="Proteomes" id="UP001595887">
    <property type="component" value="Unassembled WGS sequence"/>
</dbReference>
<dbReference type="RefSeq" id="WP_381422959.1">
    <property type="nucleotide sequence ID" value="NZ_JBHSDH010000013.1"/>
</dbReference>
<evidence type="ECO:0000259" key="12">
    <source>
        <dbReference type="Pfam" id="PF00593"/>
    </source>
</evidence>
<keyword evidence="7 10" id="KW-0472">Membrane</keyword>
<evidence type="ECO:0000256" key="6">
    <source>
        <dbReference type="ARBA" id="ARBA00023077"/>
    </source>
</evidence>
<keyword evidence="5" id="KW-0732">Signal</keyword>
<keyword evidence="2 10" id="KW-0813">Transport</keyword>
<dbReference type="PROSITE" id="PS52016">
    <property type="entry name" value="TONB_DEPENDENT_REC_3"/>
    <property type="match status" value="1"/>
</dbReference>
<dbReference type="InterPro" id="IPR039426">
    <property type="entry name" value="TonB-dep_rcpt-like"/>
</dbReference>
<evidence type="ECO:0000256" key="5">
    <source>
        <dbReference type="ARBA" id="ARBA00022729"/>
    </source>
</evidence>
<keyword evidence="8 14" id="KW-0675">Receptor</keyword>
<feature type="domain" description="TonB-dependent receptor-like beta-barrel" evidence="12">
    <location>
        <begin position="257"/>
        <end position="671"/>
    </location>
</feature>
<dbReference type="Gene3D" id="2.40.170.20">
    <property type="entry name" value="TonB-dependent receptor, beta-barrel domain"/>
    <property type="match status" value="1"/>
</dbReference>